<sequence length="405" mass="45396">MHTQVAINHTKTEIIQLLLQLGLTSGGSFAIWRKPKSNTVEIVLNETAEAIKVDLNLENLEPGFIVHPFADQADKKAYFIKANKYFAFELDKQLASDELPEWAKVQLSNQETLSPEEIRELLINQTLISKVKTSKLSEDKTHFIQLVQEGIKAIQHNTLEKVVPARTKTISIPADFNLSCTLLSLMDSYPNAFINFFHLPHVGTWIGASPETLIETKGDIFTTMSLAGTQKATGDNPLKSVAWTQKEIEEQALVSRYIVSCFKKIRLREYEEHGPKTVLAGNLLHLRSDFKINMQETGFPELGSIMLGLLHPTSAVCGMPRREAHDFLQEFEGFDRSFFSGFIGPVNIQGSTSIYVNLRTATLHDNEATLYAGAGVTEDSDPEKEWEETELKCDIIGKFIQKPSV</sequence>
<protein>
    <submittedName>
        <fullName evidence="2">Isochorismate synthase</fullName>
    </submittedName>
</protein>
<name>A0A1I7BYF1_9BACT</name>
<dbReference type="InterPro" id="IPR015890">
    <property type="entry name" value="Chorismate_C"/>
</dbReference>
<dbReference type="Gene3D" id="3.60.120.10">
    <property type="entry name" value="Anthranilate synthase"/>
    <property type="match status" value="1"/>
</dbReference>
<evidence type="ECO:0000259" key="1">
    <source>
        <dbReference type="Pfam" id="PF00425"/>
    </source>
</evidence>
<dbReference type="EMBL" id="FPBF01000003">
    <property type="protein sequence ID" value="SFT92204.1"/>
    <property type="molecule type" value="Genomic_DNA"/>
</dbReference>
<organism evidence="2 3">
    <name type="scientific">Algoriphagus locisalis</name>
    <dbReference type="NCBI Taxonomy" id="305507"/>
    <lineage>
        <taxon>Bacteria</taxon>
        <taxon>Pseudomonadati</taxon>
        <taxon>Bacteroidota</taxon>
        <taxon>Cytophagia</taxon>
        <taxon>Cytophagales</taxon>
        <taxon>Cyclobacteriaceae</taxon>
        <taxon>Algoriphagus</taxon>
    </lineage>
</organism>
<evidence type="ECO:0000313" key="2">
    <source>
        <dbReference type="EMBL" id="SFT92204.1"/>
    </source>
</evidence>
<proteinExistence type="predicted"/>
<feature type="domain" description="Chorismate-utilising enzyme C-terminal" evidence="1">
    <location>
        <begin position="140"/>
        <end position="392"/>
    </location>
</feature>
<dbReference type="Proteomes" id="UP000199673">
    <property type="component" value="Unassembled WGS sequence"/>
</dbReference>
<dbReference type="Pfam" id="PF00425">
    <property type="entry name" value="Chorismate_bind"/>
    <property type="match status" value="1"/>
</dbReference>
<dbReference type="AlphaFoldDB" id="A0A1I7BYF1"/>
<gene>
    <name evidence="2" type="ORF">SAMN04489724_2850</name>
</gene>
<dbReference type="PANTHER" id="PTHR42839:SF2">
    <property type="entry name" value="ISOCHORISMATE SYNTHASE ENTC"/>
    <property type="match status" value="1"/>
</dbReference>
<dbReference type="OrthoDB" id="9806579at2"/>
<dbReference type="InterPro" id="IPR005801">
    <property type="entry name" value="ADC_synthase"/>
</dbReference>
<dbReference type="RefSeq" id="WP_091694298.1">
    <property type="nucleotide sequence ID" value="NZ_FPBF01000003.1"/>
</dbReference>
<keyword evidence="3" id="KW-1185">Reference proteome</keyword>
<dbReference type="SUPFAM" id="SSF56322">
    <property type="entry name" value="ADC synthase"/>
    <property type="match status" value="1"/>
</dbReference>
<reference evidence="3" key="1">
    <citation type="submission" date="2016-10" db="EMBL/GenBank/DDBJ databases">
        <authorList>
            <person name="Varghese N."/>
            <person name="Submissions S."/>
        </authorList>
    </citation>
    <scope>NUCLEOTIDE SEQUENCE [LARGE SCALE GENOMIC DNA]</scope>
    <source>
        <strain evidence="3">DSM 23445</strain>
    </source>
</reference>
<accession>A0A1I7BYF1</accession>
<evidence type="ECO:0000313" key="3">
    <source>
        <dbReference type="Proteomes" id="UP000199673"/>
    </source>
</evidence>
<dbReference type="PANTHER" id="PTHR42839">
    <property type="entry name" value="ISOCHORISMATE SYNTHASE ENTC"/>
    <property type="match status" value="1"/>
</dbReference>
<dbReference type="STRING" id="305507.SAMN04489724_2850"/>